<dbReference type="PROSITE" id="PS51332">
    <property type="entry name" value="B12_BINDING"/>
    <property type="match status" value="1"/>
</dbReference>
<dbReference type="InterPro" id="IPR036724">
    <property type="entry name" value="Cobalamin-bd_sf"/>
</dbReference>
<dbReference type="PANTHER" id="PTHR45833">
    <property type="entry name" value="METHIONINE SYNTHASE"/>
    <property type="match status" value="1"/>
</dbReference>
<dbReference type="PROSITE" id="PS51337">
    <property type="entry name" value="B12_BINDING_NTER"/>
    <property type="match status" value="1"/>
</dbReference>
<name>A0A150IPH6_9EURY</name>
<dbReference type="EMBL" id="LNGF01000061">
    <property type="protein sequence ID" value="KYC46554.1"/>
    <property type="molecule type" value="Genomic_DNA"/>
</dbReference>
<protein>
    <submittedName>
        <fullName evidence="7">Trimethylamine corrinoid protein</fullName>
    </submittedName>
</protein>
<dbReference type="Proteomes" id="UP000092401">
    <property type="component" value="Unassembled WGS sequence"/>
</dbReference>
<dbReference type="GO" id="GO:0005829">
    <property type="term" value="C:cytosol"/>
    <property type="evidence" value="ECO:0007669"/>
    <property type="project" value="TreeGrafter"/>
</dbReference>
<dbReference type="InterPro" id="IPR036594">
    <property type="entry name" value="Meth_synthase_dom"/>
</dbReference>
<dbReference type="GO" id="GO:0050667">
    <property type="term" value="P:homocysteine metabolic process"/>
    <property type="evidence" value="ECO:0007669"/>
    <property type="project" value="TreeGrafter"/>
</dbReference>
<accession>A0A150IIS9</accession>
<evidence type="ECO:0000313" key="7">
    <source>
        <dbReference type="EMBL" id="KYC46554.1"/>
    </source>
</evidence>
<organism evidence="7 9">
    <name type="scientific">Candidatus Methanofastidiosum methylothiophilum</name>
    <dbReference type="NCBI Taxonomy" id="1705564"/>
    <lineage>
        <taxon>Archaea</taxon>
        <taxon>Methanobacteriati</taxon>
        <taxon>Methanobacteriota</taxon>
        <taxon>Stenosarchaea group</taxon>
        <taxon>Candidatus Methanofastidiosia</taxon>
        <taxon>Candidatus Methanofastidiosales</taxon>
        <taxon>Candidatus Methanofastidiosaceae</taxon>
        <taxon>Candidatus Methanofastidiosum</taxon>
    </lineage>
</organism>
<evidence type="ECO:0000259" key="5">
    <source>
        <dbReference type="PROSITE" id="PS51337"/>
    </source>
</evidence>
<evidence type="ECO:0000313" key="10">
    <source>
        <dbReference type="Proteomes" id="UP000092401"/>
    </source>
</evidence>
<dbReference type="Proteomes" id="UP000092403">
    <property type="component" value="Unassembled WGS sequence"/>
</dbReference>
<evidence type="ECO:0000313" key="6">
    <source>
        <dbReference type="EMBL" id="KYC44725.1"/>
    </source>
</evidence>
<gene>
    <name evidence="7" type="primary">mttC</name>
    <name evidence="6" type="ORF">APG10_01478</name>
    <name evidence="7" type="ORF">APG11_01833</name>
    <name evidence="8" type="ORF">APG12_01298</name>
</gene>
<dbReference type="InterPro" id="IPR006158">
    <property type="entry name" value="Cobalamin-bd"/>
</dbReference>
<dbReference type="PANTHER" id="PTHR45833:SF1">
    <property type="entry name" value="METHIONINE SYNTHASE"/>
    <property type="match status" value="1"/>
</dbReference>
<reference evidence="9 10" key="1">
    <citation type="journal article" date="2016" name="ISME J.">
        <title>Chasing the elusive Euryarchaeota class WSA2: genomes reveal a uniquely fastidious methyl-reducing methanogen.</title>
        <authorList>
            <person name="Nobu M.K."/>
            <person name="Narihiro T."/>
            <person name="Kuroda K."/>
            <person name="Mei R."/>
            <person name="Liu W.T."/>
        </authorList>
    </citation>
    <scope>NUCLEOTIDE SEQUENCE [LARGE SCALE GENOMIC DNA]</scope>
    <source>
        <strain evidence="6">B03fssc0709_Meth_Bin005</strain>
        <strain evidence="7">B15fssc0709_Meth_Bin003</strain>
        <strain evidence="8">BMIXfssc0709_Meth_Bin006</strain>
    </source>
</reference>
<dbReference type="Gene3D" id="3.40.50.280">
    <property type="entry name" value="Cobalamin-binding domain"/>
    <property type="match status" value="1"/>
</dbReference>
<dbReference type="Pfam" id="PF02310">
    <property type="entry name" value="B12-binding"/>
    <property type="match status" value="1"/>
</dbReference>
<dbReference type="GO" id="GO:0031419">
    <property type="term" value="F:cobalamin binding"/>
    <property type="evidence" value="ECO:0007669"/>
    <property type="project" value="InterPro"/>
</dbReference>
<feature type="domain" description="B12-binding N-terminal" evidence="5">
    <location>
        <begin position="1"/>
        <end position="92"/>
    </location>
</feature>
<dbReference type="SUPFAM" id="SSF52242">
    <property type="entry name" value="Cobalamin (vitamin B12)-binding domain"/>
    <property type="match status" value="1"/>
</dbReference>
<dbReference type="GO" id="GO:0046653">
    <property type="term" value="P:tetrahydrofolate metabolic process"/>
    <property type="evidence" value="ECO:0007669"/>
    <property type="project" value="TreeGrafter"/>
</dbReference>
<keyword evidence="3" id="KW-0170">Cobalt</keyword>
<proteinExistence type="inferred from homology"/>
<feature type="domain" description="B12-binding" evidence="4">
    <location>
        <begin position="93"/>
        <end position="214"/>
    </location>
</feature>
<dbReference type="GO" id="GO:0008705">
    <property type="term" value="F:methionine synthase activity"/>
    <property type="evidence" value="ECO:0007669"/>
    <property type="project" value="TreeGrafter"/>
</dbReference>
<dbReference type="SUPFAM" id="SSF47644">
    <property type="entry name" value="Methionine synthase domain"/>
    <property type="match status" value="1"/>
</dbReference>
<dbReference type="CDD" id="cd02070">
    <property type="entry name" value="corrinoid_protein_B12-BD"/>
    <property type="match status" value="1"/>
</dbReference>
<comment type="caution">
    <text evidence="7">The sequence shown here is derived from an EMBL/GenBank/DDBJ whole genome shotgun (WGS) entry which is preliminary data.</text>
</comment>
<sequence length="214" mass="22956">MVSKEEILEGLAKAVVEGDEVKSEELAKKSLEMGIDPYEALMQGCNKGMAKVSDLYECKEMFVPEILLSADAMYAAIDILKPHLKIDASAKKPAKIVIGVAQGDIHDIGKNLVKMMLEVAGFILIDVGKDVPVDTFVKKAEEEDADLVTISALMTTSMMYMEPVIKKLKEKNHKAKVVVGGAPINSDFAKKIGAAGYGKDAVEAVKVAKSLTGA</sequence>
<dbReference type="SMART" id="SM01018">
    <property type="entry name" value="B12-binding_2"/>
    <property type="match status" value="1"/>
</dbReference>
<comment type="similarity">
    <text evidence="1">Belongs to the methylamine corrinoid protein family.</text>
</comment>
<accession>A0A150IXJ0</accession>
<evidence type="ECO:0000259" key="4">
    <source>
        <dbReference type="PROSITE" id="PS51332"/>
    </source>
</evidence>
<dbReference type="Pfam" id="PF02607">
    <property type="entry name" value="B12-binding_2"/>
    <property type="match status" value="1"/>
</dbReference>
<dbReference type="FunFam" id="3.40.50.280:FF:000003">
    <property type="entry name" value="Dimethylamine methyltransferase corrinoid protein"/>
    <property type="match status" value="1"/>
</dbReference>
<dbReference type="Gene3D" id="1.10.1240.10">
    <property type="entry name" value="Methionine synthase domain"/>
    <property type="match status" value="1"/>
</dbReference>
<dbReference type="InterPro" id="IPR050554">
    <property type="entry name" value="Met_Synthase/Corrinoid"/>
</dbReference>
<dbReference type="EMBL" id="LNJC01000028">
    <property type="protein sequence ID" value="KYC49711.1"/>
    <property type="molecule type" value="Genomic_DNA"/>
</dbReference>
<evidence type="ECO:0000313" key="9">
    <source>
        <dbReference type="Proteomes" id="UP000091929"/>
    </source>
</evidence>
<evidence type="ECO:0000256" key="3">
    <source>
        <dbReference type="ARBA" id="ARBA00023285"/>
    </source>
</evidence>
<evidence type="ECO:0000256" key="1">
    <source>
        <dbReference type="ARBA" id="ARBA00010854"/>
    </source>
</evidence>
<dbReference type="GO" id="GO:0046872">
    <property type="term" value="F:metal ion binding"/>
    <property type="evidence" value="ECO:0007669"/>
    <property type="project" value="UniProtKB-KW"/>
</dbReference>
<evidence type="ECO:0000256" key="2">
    <source>
        <dbReference type="ARBA" id="ARBA00022723"/>
    </source>
</evidence>
<dbReference type="InterPro" id="IPR003759">
    <property type="entry name" value="Cbl-bd_cap"/>
</dbReference>
<dbReference type="AlphaFoldDB" id="A0A150IPH6"/>
<dbReference type="Proteomes" id="UP000091929">
    <property type="component" value="Unassembled WGS sequence"/>
</dbReference>
<dbReference type="EMBL" id="LNGE01000045">
    <property type="protein sequence ID" value="KYC44725.1"/>
    <property type="molecule type" value="Genomic_DNA"/>
</dbReference>
<evidence type="ECO:0000313" key="8">
    <source>
        <dbReference type="EMBL" id="KYC49711.1"/>
    </source>
</evidence>
<accession>A0A150IPH6</accession>
<keyword evidence="2" id="KW-0479">Metal-binding</keyword>